<proteinExistence type="predicted"/>
<dbReference type="EMBL" id="NDYQ01000003">
    <property type="protein sequence ID" value="OUT18603.1"/>
    <property type="molecule type" value="Genomic_DNA"/>
</dbReference>
<keyword evidence="1" id="KW-0732">Signal</keyword>
<organism evidence="2 3">
    <name type="scientific">Campylobacter concisus</name>
    <dbReference type="NCBI Taxonomy" id="199"/>
    <lineage>
        <taxon>Bacteria</taxon>
        <taxon>Pseudomonadati</taxon>
        <taxon>Campylobacterota</taxon>
        <taxon>Epsilonproteobacteria</taxon>
        <taxon>Campylobacterales</taxon>
        <taxon>Campylobacteraceae</taxon>
        <taxon>Campylobacter</taxon>
    </lineage>
</organism>
<protein>
    <submittedName>
        <fullName evidence="2">Uncharacterized protein</fullName>
    </submittedName>
</protein>
<gene>
    <name evidence="2" type="ORF">B9N60_02830</name>
</gene>
<evidence type="ECO:0000313" key="3">
    <source>
        <dbReference type="Proteomes" id="UP000195893"/>
    </source>
</evidence>
<dbReference type="AlphaFoldDB" id="A0A1Y5NGS8"/>
<evidence type="ECO:0000313" key="2">
    <source>
        <dbReference type="EMBL" id="OUT18603.1"/>
    </source>
</evidence>
<comment type="caution">
    <text evidence="2">The sequence shown here is derived from an EMBL/GenBank/DDBJ whole genome shotgun (WGS) entry which is preliminary data.</text>
</comment>
<feature type="signal peptide" evidence="1">
    <location>
        <begin position="1"/>
        <end position="19"/>
    </location>
</feature>
<sequence>MKKIILSLFILLTATFAVDCDNAFIKAVVSMIDEPAPTRVDENSVIMGATCENETLKTTFVINDSEDIKFSKFNKNQIDEFKKMQTEMLKEDFCSSKNPLIDKASWIYNYENGKNFAVINLTKEDCK</sequence>
<dbReference type="RefSeq" id="WP_035169952.1">
    <property type="nucleotide sequence ID" value="NZ_NDYQ01000003.1"/>
</dbReference>
<name>A0A1Y5NGS8_9BACT</name>
<evidence type="ECO:0000256" key="1">
    <source>
        <dbReference type="SAM" id="SignalP"/>
    </source>
</evidence>
<feature type="chain" id="PRO_5011008902" evidence="1">
    <location>
        <begin position="20"/>
        <end position="127"/>
    </location>
</feature>
<reference evidence="2 3" key="1">
    <citation type="submission" date="2017-04" db="EMBL/GenBank/DDBJ databases">
        <title>Complete genome of Campylobacter concisus ATCC 33237T and draft genomes for an additional eight well characterized C. concisus strains.</title>
        <authorList>
            <person name="Cornelius A.J."/>
            <person name="Miller W.G."/>
            <person name="Lastovica A.J."/>
            <person name="On S.L."/>
            <person name="French N.P."/>
            <person name="Vandenberg O."/>
            <person name="Biggs P.J."/>
        </authorList>
    </citation>
    <scope>NUCLEOTIDE SEQUENCE [LARGE SCALE GENOMIC DNA]</scope>
    <source>
        <strain evidence="2 3">Lasto127.99</strain>
    </source>
</reference>
<dbReference type="Proteomes" id="UP000195893">
    <property type="component" value="Unassembled WGS sequence"/>
</dbReference>
<accession>A0A1Y5NGS8</accession>